<accession>A0A7W6P9T4</accession>
<dbReference type="AlphaFoldDB" id="A0A7W6P9T4"/>
<comment type="caution">
    <text evidence="2">The sequence shown here is derived from an EMBL/GenBank/DDBJ whole genome shotgun (WGS) entry which is preliminary data.</text>
</comment>
<evidence type="ECO:0000313" key="2">
    <source>
        <dbReference type="EMBL" id="MBB4120702.1"/>
    </source>
</evidence>
<reference evidence="2 3" key="1">
    <citation type="submission" date="2020-08" db="EMBL/GenBank/DDBJ databases">
        <title>Genomic Encyclopedia of Type Strains, Phase IV (KMG-IV): sequencing the most valuable type-strain genomes for metagenomic binning, comparative biology and taxonomic classification.</title>
        <authorList>
            <person name="Goeker M."/>
        </authorList>
    </citation>
    <scope>NUCLEOTIDE SEQUENCE [LARGE SCALE GENOMIC DNA]</scope>
    <source>
        <strain evidence="2 3">DSM 28101</strain>
    </source>
</reference>
<name>A0A7W6P9T4_9HYPH</name>
<keyword evidence="1" id="KW-0175">Coiled coil</keyword>
<sequence>MATTRKFNTTVKIGGKTYAPGEDVPVSKNGLSEADADNLESVFGKWRKEADTAVDKRITALTEERDALADRVAALTKERDALAAKTDGGEDLAELTEKLEAVTEERDQLSEDNATLADELKKLQAAADDDTAKDKT</sequence>
<dbReference type="Proteomes" id="UP000530571">
    <property type="component" value="Unassembled WGS sequence"/>
</dbReference>
<dbReference type="Gene3D" id="1.20.5.1000">
    <property type="entry name" value="arf6 gtpase in complex with a specific effector, jip4"/>
    <property type="match status" value="1"/>
</dbReference>
<gene>
    <name evidence="2" type="ORF">GGR30_000597</name>
</gene>
<feature type="coiled-coil region" evidence="1">
    <location>
        <begin position="58"/>
        <end position="133"/>
    </location>
</feature>
<dbReference type="EMBL" id="JACIDZ010000001">
    <property type="protein sequence ID" value="MBB4120702.1"/>
    <property type="molecule type" value="Genomic_DNA"/>
</dbReference>
<keyword evidence="3" id="KW-1185">Reference proteome</keyword>
<protein>
    <submittedName>
        <fullName evidence="2">Uncharacterized coiled-coil DUF342 family protein</fullName>
    </submittedName>
</protein>
<organism evidence="2 3">
    <name type="scientific">Martelella radicis</name>
    <dbReference type="NCBI Taxonomy" id="1397476"/>
    <lineage>
        <taxon>Bacteria</taxon>
        <taxon>Pseudomonadati</taxon>
        <taxon>Pseudomonadota</taxon>
        <taxon>Alphaproteobacteria</taxon>
        <taxon>Hyphomicrobiales</taxon>
        <taxon>Aurantimonadaceae</taxon>
        <taxon>Martelella</taxon>
    </lineage>
</organism>
<dbReference type="RefSeq" id="WP_183482377.1">
    <property type="nucleotide sequence ID" value="NZ_JACIDZ010000001.1"/>
</dbReference>
<proteinExistence type="predicted"/>
<evidence type="ECO:0000256" key="1">
    <source>
        <dbReference type="SAM" id="Coils"/>
    </source>
</evidence>
<evidence type="ECO:0000313" key="3">
    <source>
        <dbReference type="Proteomes" id="UP000530571"/>
    </source>
</evidence>